<dbReference type="InterPro" id="IPR009003">
    <property type="entry name" value="Peptidase_S1_PA"/>
</dbReference>
<evidence type="ECO:0000256" key="1">
    <source>
        <dbReference type="SAM" id="SignalP"/>
    </source>
</evidence>
<gene>
    <name evidence="2" type="ORF">GII31_14510</name>
</gene>
<feature type="signal peptide" evidence="1">
    <location>
        <begin position="1"/>
        <end position="27"/>
    </location>
</feature>
<name>A0ABX6IJ35_9ACTN</name>
<feature type="chain" id="PRO_5046601618" evidence="1">
    <location>
        <begin position="28"/>
        <end position="222"/>
    </location>
</feature>
<dbReference type="RefSeq" id="WP_213244150.1">
    <property type="nucleotide sequence ID" value="NZ_CP045806.1"/>
</dbReference>
<reference evidence="2" key="1">
    <citation type="journal article" date="2021" name="Nat. Microbiol.">
        <title>Cocultivation of an ultrasmall environmental parasitic bacterium with lytic ability against bacteria associated with wastewater foams.</title>
        <authorList>
            <person name="Batinovic S."/>
            <person name="Rose J.J.A."/>
            <person name="Ratcliffe J."/>
            <person name="Seviour R.J."/>
            <person name="Petrovski S."/>
        </authorList>
    </citation>
    <scope>NUCLEOTIDE SEQUENCE</scope>
    <source>
        <strain evidence="2">CON9</strain>
    </source>
</reference>
<keyword evidence="2" id="KW-0645">Protease</keyword>
<evidence type="ECO:0000313" key="2">
    <source>
        <dbReference type="EMBL" id="QHN35903.1"/>
    </source>
</evidence>
<accession>A0ABX6IJ35</accession>
<keyword evidence="3" id="KW-1185">Reference proteome</keyword>
<protein>
    <submittedName>
        <fullName evidence="2">Serine protease</fullName>
    </submittedName>
</protein>
<keyword evidence="1" id="KW-0732">Signal</keyword>
<dbReference type="GO" id="GO:0006508">
    <property type="term" value="P:proteolysis"/>
    <property type="evidence" value="ECO:0007669"/>
    <property type="project" value="UniProtKB-KW"/>
</dbReference>
<dbReference type="InterPro" id="IPR043504">
    <property type="entry name" value="Peptidase_S1_PA_chymotrypsin"/>
</dbReference>
<keyword evidence="2" id="KW-0378">Hydrolase</keyword>
<proteinExistence type="predicted"/>
<sequence>MARKLTALVAVLATMVLAAWGSGAANAAPAKIPLGGGSGIYVMKSKDMASSCTLTTIGRAKKTNKLIGITAGHCGERGQYVLSEKFTDRGIAGVITYSAQDIDIAVIEFDEKLVTPLRKVQGVAINGIDARPLSFPTIACKQGRTTGNTCGIAWFSKGHEHYSQICIVEGDSGSPVVVGDKLVGMVNAYYTFGCIGTETGTNIGPILTRVAALPSYGGFRTI</sequence>
<dbReference type="GO" id="GO:0008233">
    <property type="term" value="F:peptidase activity"/>
    <property type="evidence" value="ECO:0007669"/>
    <property type="project" value="UniProtKB-KW"/>
</dbReference>
<dbReference type="Proteomes" id="UP001059836">
    <property type="component" value="Chromosome"/>
</dbReference>
<dbReference type="EMBL" id="CP045809">
    <property type="protein sequence ID" value="QHN35903.1"/>
    <property type="molecule type" value="Genomic_DNA"/>
</dbReference>
<dbReference type="Gene3D" id="2.40.10.10">
    <property type="entry name" value="Trypsin-like serine proteases"/>
    <property type="match status" value="2"/>
</dbReference>
<dbReference type="SUPFAM" id="SSF50494">
    <property type="entry name" value="Trypsin-like serine proteases"/>
    <property type="match status" value="1"/>
</dbReference>
<organism evidence="2 3">
    <name type="scientific">Gordonia pseudamarae</name>
    <dbReference type="NCBI Taxonomy" id="2831662"/>
    <lineage>
        <taxon>Bacteria</taxon>
        <taxon>Bacillati</taxon>
        <taxon>Actinomycetota</taxon>
        <taxon>Actinomycetes</taxon>
        <taxon>Mycobacteriales</taxon>
        <taxon>Gordoniaceae</taxon>
        <taxon>Gordonia</taxon>
    </lineage>
</organism>
<evidence type="ECO:0000313" key="3">
    <source>
        <dbReference type="Proteomes" id="UP001059836"/>
    </source>
</evidence>